<evidence type="ECO:0000256" key="2">
    <source>
        <dbReference type="ARBA" id="ARBA00022527"/>
    </source>
</evidence>
<organism evidence="12 13">
    <name type="scientific">Aureococcus anophagefferens</name>
    <name type="common">Harmful bloom alga</name>
    <dbReference type="NCBI Taxonomy" id="44056"/>
    <lineage>
        <taxon>Eukaryota</taxon>
        <taxon>Sar</taxon>
        <taxon>Stramenopiles</taxon>
        <taxon>Ochrophyta</taxon>
        <taxon>Pelagophyceae</taxon>
        <taxon>Pelagomonadales</taxon>
        <taxon>Pelagomonadaceae</taxon>
        <taxon>Aureococcus</taxon>
    </lineage>
</organism>
<dbReference type="SUPFAM" id="SSF56112">
    <property type="entry name" value="Protein kinase-like (PK-like)"/>
    <property type="match status" value="1"/>
</dbReference>
<evidence type="ECO:0000256" key="8">
    <source>
        <dbReference type="ARBA" id="ARBA00048679"/>
    </source>
</evidence>
<feature type="compositionally biased region" description="Basic and acidic residues" evidence="10">
    <location>
        <begin position="483"/>
        <end position="517"/>
    </location>
</feature>
<feature type="compositionally biased region" description="Basic and acidic residues" evidence="10">
    <location>
        <begin position="553"/>
        <end position="568"/>
    </location>
</feature>
<keyword evidence="6 9" id="KW-0067">ATP-binding</keyword>
<reference evidence="12 13" key="1">
    <citation type="submission" date="2024-03" db="EMBL/GenBank/DDBJ databases">
        <title>Aureococcus anophagefferens CCMP1851 and Kratosvirus quantuckense: Draft genome of a second virus-susceptible host strain in the model system.</title>
        <authorList>
            <person name="Chase E."/>
            <person name="Truchon A.R."/>
            <person name="Schepens W."/>
            <person name="Wilhelm S.W."/>
        </authorList>
    </citation>
    <scope>NUCLEOTIDE SEQUENCE [LARGE SCALE GENOMIC DNA]</scope>
    <source>
        <strain evidence="12 13">CCMP1851</strain>
    </source>
</reference>
<comment type="catalytic activity">
    <reaction evidence="8">
        <text>L-seryl-[protein] + ATP = O-phospho-L-seryl-[protein] + ADP + H(+)</text>
        <dbReference type="Rhea" id="RHEA:17989"/>
        <dbReference type="Rhea" id="RHEA-COMP:9863"/>
        <dbReference type="Rhea" id="RHEA-COMP:11604"/>
        <dbReference type="ChEBI" id="CHEBI:15378"/>
        <dbReference type="ChEBI" id="CHEBI:29999"/>
        <dbReference type="ChEBI" id="CHEBI:30616"/>
        <dbReference type="ChEBI" id="CHEBI:83421"/>
        <dbReference type="ChEBI" id="CHEBI:456216"/>
        <dbReference type="EC" id="2.7.11.1"/>
    </reaction>
</comment>
<gene>
    <name evidence="12" type="ORF">SO694_00022054</name>
</gene>
<dbReference type="InterPro" id="IPR017441">
    <property type="entry name" value="Protein_kinase_ATP_BS"/>
</dbReference>
<dbReference type="GO" id="GO:0016301">
    <property type="term" value="F:kinase activity"/>
    <property type="evidence" value="ECO:0007669"/>
    <property type="project" value="UniProtKB-KW"/>
</dbReference>
<evidence type="ECO:0000256" key="1">
    <source>
        <dbReference type="ARBA" id="ARBA00012513"/>
    </source>
</evidence>
<feature type="region of interest" description="Disordered" evidence="10">
    <location>
        <begin position="122"/>
        <end position="142"/>
    </location>
</feature>
<dbReference type="PROSITE" id="PS50011">
    <property type="entry name" value="PROTEIN_KINASE_DOM"/>
    <property type="match status" value="1"/>
</dbReference>
<evidence type="ECO:0000256" key="9">
    <source>
        <dbReference type="PROSITE-ProRule" id="PRU10141"/>
    </source>
</evidence>
<evidence type="ECO:0000256" key="6">
    <source>
        <dbReference type="ARBA" id="ARBA00022840"/>
    </source>
</evidence>
<dbReference type="PANTHER" id="PTHR44899:SF3">
    <property type="entry name" value="SERINE_THREONINE-PROTEIN KINASE NEK1"/>
    <property type="match status" value="1"/>
</dbReference>
<accession>A0ABR1FT42</accession>
<keyword evidence="13" id="KW-1185">Reference proteome</keyword>
<evidence type="ECO:0000313" key="13">
    <source>
        <dbReference type="Proteomes" id="UP001363151"/>
    </source>
</evidence>
<dbReference type="Proteomes" id="UP001363151">
    <property type="component" value="Unassembled WGS sequence"/>
</dbReference>
<keyword evidence="2" id="KW-0723">Serine/threonine-protein kinase</keyword>
<keyword evidence="5 12" id="KW-0418">Kinase</keyword>
<comment type="catalytic activity">
    <reaction evidence="7">
        <text>L-threonyl-[protein] + ATP = O-phospho-L-threonyl-[protein] + ADP + H(+)</text>
        <dbReference type="Rhea" id="RHEA:46608"/>
        <dbReference type="Rhea" id="RHEA-COMP:11060"/>
        <dbReference type="Rhea" id="RHEA-COMP:11605"/>
        <dbReference type="ChEBI" id="CHEBI:15378"/>
        <dbReference type="ChEBI" id="CHEBI:30013"/>
        <dbReference type="ChEBI" id="CHEBI:30616"/>
        <dbReference type="ChEBI" id="CHEBI:61977"/>
        <dbReference type="ChEBI" id="CHEBI:456216"/>
        <dbReference type="EC" id="2.7.11.1"/>
    </reaction>
</comment>
<feature type="compositionally biased region" description="Basic residues" evidence="10">
    <location>
        <begin position="587"/>
        <end position="606"/>
    </location>
</feature>
<feature type="compositionally biased region" description="Basic residues" evidence="10">
    <location>
        <begin position="206"/>
        <end position="217"/>
    </location>
</feature>
<dbReference type="PANTHER" id="PTHR44899">
    <property type="entry name" value="CAMK FAMILY PROTEIN KINASE"/>
    <property type="match status" value="1"/>
</dbReference>
<evidence type="ECO:0000256" key="4">
    <source>
        <dbReference type="ARBA" id="ARBA00022741"/>
    </source>
</evidence>
<name>A0ABR1FT42_AURAN</name>
<dbReference type="PROSITE" id="PS00107">
    <property type="entry name" value="PROTEIN_KINASE_ATP"/>
    <property type="match status" value="1"/>
</dbReference>
<evidence type="ECO:0000256" key="3">
    <source>
        <dbReference type="ARBA" id="ARBA00022679"/>
    </source>
</evidence>
<dbReference type="Pfam" id="PF07714">
    <property type="entry name" value="PK_Tyr_Ser-Thr"/>
    <property type="match status" value="1"/>
</dbReference>
<evidence type="ECO:0000256" key="10">
    <source>
        <dbReference type="SAM" id="MobiDB-lite"/>
    </source>
</evidence>
<evidence type="ECO:0000259" key="11">
    <source>
        <dbReference type="PROSITE" id="PS50011"/>
    </source>
</evidence>
<dbReference type="InterPro" id="IPR001245">
    <property type="entry name" value="Ser-Thr/Tyr_kinase_cat_dom"/>
</dbReference>
<dbReference type="Gene3D" id="1.10.510.10">
    <property type="entry name" value="Transferase(Phosphotransferase) domain 1"/>
    <property type="match status" value="1"/>
</dbReference>
<feature type="compositionally biased region" description="Basic and acidic residues" evidence="10">
    <location>
        <begin position="698"/>
        <end position="716"/>
    </location>
</feature>
<feature type="compositionally biased region" description="Low complexity" evidence="10">
    <location>
        <begin position="665"/>
        <end position="679"/>
    </location>
</feature>
<feature type="compositionally biased region" description="Basic and acidic residues" evidence="10">
    <location>
        <begin position="789"/>
        <end position="820"/>
    </location>
</feature>
<keyword evidence="3" id="KW-0808">Transferase</keyword>
<dbReference type="InterPro" id="IPR011009">
    <property type="entry name" value="Kinase-like_dom_sf"/>
</dbReference>
<feature type="compositionally biased region" description="Polar residues" evidence="10">
    <location>
        <begin position="848"/>
        <end position="857"/>
    </location>
</feature>
<feature type="binding site" evidence="9">
    <location>
        <position position="78"/>
    </location>
    <ligand>
        <name>ATP</name>
        <dbReference type="ChEBI" id="CHEBI:30616"/>
    </ligand>
</feature>
<proteinExistence type="predicted"/>
<feature type="region of interest" description="Disordered" evidence="10">
    <location>
        <begin position="587"/>
        <end position="820"/>
    </location>
</feature>
<dbReference type="EC" id="2.7.11.1" evidence="1"/>
<feature type="compositionally biased region" description="Basic and acidic residues" evidence="10">
    <location>
        <begin position="535"/>
        <end position="545"/>
    </location>
</feature>
<evidence type="ECO:0000256" key="5">
    <source>
        <dbReference type="ARBA" id="ARBA00022777"/>
    </source>
</evidence>
<feature type="region of interest" description="Disordered" evidence="10">
    <location>
        <begin position="199"/>
        <end position="223"/>
    </location>
</feature>
<dbReference type="EMBL" id="JBBJCI010000231">
    <property type="protein sequence ID" value="KAK7237802.1"/>
    <property type="molecule type" value="Genomic_DNA"/>
</dbReference>
<feature type="region of interest" description="Disordered" evidence="10">
    <location>
        <begin position="848"/>
        <end position="962"/>
    </location>
</feature>
<feature type="compositionally biased region" description="Low complexity" evidence="10">
    <location>
        <begin position="455"/>
        <end position="480"/>
    </location>
</feature>
<dbReference type="InterPro" id="IPR051131">
    <property type="entry name" value="NEK_Ser/Thr_kinase_NIMA"/>
</dbReference>
<feature type="compositionally biased region" description="Low complexity" evidence="10">
    <location>
        <begin position="408"/>
        <end position="434"/>
    </location>
</feature>
<feature type="domain" description="Protein kinase" evidence="11">
    <location>
        <begin position="42"/>
        <end position="345"/>
    </location>
</feature>
<feature type="compositionally biased region" description="Basic and acidic residues" evidence="10">
    <location>
        <begin position="639"/>
        <end position="664"/>
    </location>
</feature>
<feature type="compositionally biased region" description="Acidic residues" evidence="10">
    <location>
        <begin position="892"/>
        <end position="909"/>
    </location>
</feature>
<feature type="compositionally biased region" description="Basic and acidic residues" evidence="10">
    <location>
        <begin position="435"/>
        <end position="454"/>
    </location>
</feature>
<dbReference type="SMART" id="SM00220">
    <property type="entry name" value="S_TKc"/>
    <property type="match status" value="1"/>
</dbReference>
<evidence type="ECO:0000313" key="12">
    <source>
        <dbReference type="EMBL" id="KAK7237802.1"/>
    </source>
</evidence>
<dbReference type="InterPro" id="IPR000719">
    <property type="entry name" value="Prot_kinase_dom"/>
</dbReference>
<sequence length="985" mass="108231">MYSLQLSLPFTQPAHCSGSRPGTWAASNWCGAAAPRGTMENLEPIKVLGEGAFGKVYLMRHKVERALCCVKVKNIPKKEREACRMEVGLLKRLNHPNIVGYRDSFLAKNKESLCIARAPRRTADARRARRPPARRRADAARRAGHAILRRRRPVGADQDGALNRKLFAESKILHWFVQMALGLHYMHAQRVLHRDLKTQNLPHGQRPARARRPRHQQGPRGDHGLCATCIGTPYYMSPARAPRAPVAARAGRTRDAPAGDLQEQAVLVQVRHLGPRLRALRETTTLNHAFDANSLNGLACKIIKGRYPPIASRYSKSLRDLVSGMLSTSPSSRPQLEAILRKPFVKKHIKDFLTDIAKRDAGKIGDGTMAVKAAALCVVTDPANAVAGMGADARAARARAGRRRRRANLQGAARARAPSAGPTTASPRAGAAPPRAREPAHGARDRDRDRDPPRRALASPAAAAARRGAARATTTRSASRTSKRWEDQQQRAERDRRQRRPDHGKPDRAADARDRENAPGGGARSTRWVVPIKGGGDRRPADERPLGGAAAREAAREAERARQREVVAAREDKVALDAQERERIRARAAARSSARRARGRARARARAQRERARARARAHSTPSTCTAPRARARRPRPPRLAEARDRDHRHDPAAAVDARARAAREGAAAKAHAAAAADARPGDRRSRRRALAGPAESKPADRRPRDRAPAKAEAKPAFEAYDDAAPPPRRSLERSPRAPAPAEAQAAKEAERVALLNEARAESQALREQAKAMHHGMYRSSSTPPSAPRPDDAPPEAKLDVESPEYYEYRDDDRREEQLKAELELTTQRCEELRKTLHDTKKYIATRTGTVKLQSPTHAAPEAKLESARFAQPPPLDEEPDGAASWRSKVTEEDDDCLYEEDEEDDEDMVPVQTRLPPPQPAASASRPGPIAANLTPRGAEHELTDAPSPTGRLAARAPRPAILGPDKVHFSSLIDQLIFMEDSL</sequence>
<comment type="caution">
    <text evidence="12">The sequence shown here is derived from an EMBL/GenBank/DDBJ whole genome shotgun (WGS) entry which is preliminary data.</text>
</comment>
<protein>
    <recommendedName>
        <fullName evidence="1">non-specific serine/threonine protein kinase</fullName>
        <ecNumber evidence="1">2.7.11.1</ecNumber>
    </recommendedName>
</protein>
<feature type="compositionally biased region" description="Basic residues" evidence="10">
    <location>
        <begin position="397"/>
        <end position="407"/>
    </location>
</feature>
<evidence type="ECO:0000256" key="7">
    <source>
        <dbReference type="ARBA" id="ARBA00047899"/>
    </source>
</evidence>
<dbReference type="Gene3D" id="3.30.200.20">
    <property type="entry name" value="Phosphorylase Kinase, domain 1"/>
    <property type="match status" value="1"/>
</dbReference>
<feature type="region of interest" description="Disordered" evidence="10">
    <location>
        <begin position="397"/>
        <end position="568"/>
    </location>
</feature>
<keyword evidence="4 9" id="KW-0547">Nucleotide-binding</keyword>